<dbReference type="OrthoDB" id="9774451at2"/>
<feature type="domain" description="Solute-binding protein family 3/N-terminal" evidence="3">
    <location>
        <begin position="49"/>
        <end position="276"/>
    </location>
</feature>
<sequence>MKKLIGLTSIVIGLFALTACGGGGNSTGSDSSKAPEASNQLEQIKEAGVLKVGTSADFAPFEFHAMVNGKDTIVGADIDMVNALAKELGIPKVDFSDMEFNAVLAALEQGQVDIAVSGISATEERKKSIDFTMNYFLPEQKVIVHKDNLAKYKEISDLSGKKVGAQKGSIQESIVKDQLPESQIVSVPKVPSLVLELKQGSIDALVAESAVAESYVGQNDDIAIADVALETSEDEAYAIALPKGSTELQAALNEALQKLIDDGTIAEFVQKNTDLANENASK</sequence>
<organism evidence="4 5">
    <name type="scientific">Enterococcus saccharolyticus subsp. saccharolyticus ATCC 43076</name>
    <dbReference type="NCBI Taxonomy" id="1139996"/>
    <lineage>
        <taxon>Bacteria</taxon>
        <taxon>Bacillati</taxon>
        <taxon>Bacillota</taxon>
        <taxon>Bacilli</taxon>
        <taxon>Lactobacillales</taxon>
        <taxon>Enterococcaceae</taxon>
        <taxon>Enterococcus</taxon>
    </lineage>
</organism>
<feature type="signal peptide" evidence="2">
    <location>
        <begin position="1"/>
        <end position="21"/>
    </location>
</feature>
<reference evidence="4 5" key="1">
    <citation type="submission" date="2013-03" db="EMBL/GenBank/DDBJ databases">
        <title>The Genome Sequence of Enterococcus saccharolyticus ATCC_43076 (Illumina only assembly).</title>
        <authorList>
            <consortium name="The Broad Institute Genomics Platform"/>
            <consortium name="The Broad Institute Genome Sequencing Center for Infectious Disease"/>
            <person name="Earl A."/>
            <person name="Russ C."/>
            <person name="Gilmore M."/>
            <person name="Surin D."/>
            <person name="Walker B."/>
            <person name="Young S."/>
            <person name="Zeng Q."/>
            <person name="Gargeya S."/>
            <person name="Fitzgerald M."/>
            <person name="Haas B."/>
            <person name="Abouelleil A."/>
            <person name="Allen A.W."/>
            <person name="Alvarado L."/>
            <person name="Arachchi H.M."/>
            <person name="Berlin A.M."/>
            <person name="Chapman S.B."/>
            <person name="Gainer-Dewar J."/>
            <person name="Goldberg J."/>
            <person name="Griggs A."/>
            <person name="Gujja S."/>
            <person name="Hansen M."/>
            <person name="Howarth C."/>
            <person name="Imamovic A."/>
            <person name="Ireland A."/>
            <person name="Larimer J."/>
            <person name="McCowan C."/>
            <person name="Murphy C."/>
            <person name="Pearson M."/>
            <person name="Poon T.W."/>
            <person name="Priest M."/>
            <person name="Roberts A."/>
            <person name="Saif S."/>
            <person name="Shea T."/>
            <person name="Sisk P."/>
            <person name="Sykes S."/>
            <person name="Wortman J."/>
            <person name="Nusbaum C."/>
            <person name="Birren B."/>
        </authorList>
    </citation>
    <scope>NUCLEOTIDE SEQUENCE [LARGE SCALE GENOMIC DNA]</scope>
    <source>
        <strain evidence="4 5">ATCC 43076</strain>
    </source>
</reference>
<protein>
    <recommendedName>
        <fullName evidence="3">Solute-binding protein family 3/N-terminal domain-containing protein</fullName>
    </recommendedName>
</protein>
<keyword evidence="1 2" id="KW-0732">Signal</keyword>
<evidence type="ECO:0000259" key="3">
    <source>
        <dbReference type="SMART" id="SM00062"/>
    </source>
</evidence>
<dbReference type="EMBL" id="AHYT01000005">
    <property type="protein sequence ID" value="EOT29057.1"/>
    <property type="molecule type" value="Genomic_DNA"/>
</dbReference>
<dbReference type="PANTHER" id="PTHR35936:SF17">
    <property type="entry name" value="ARGININE-BINDING EXTRACELLULAR PROTEIN ARTP"/>
    <property type="match status" value="1"/>
</dbReference>
<evidence type="ECO:0000256" key="1">
    <source>
        <dbReference type="ARBA" id="ARBA00022729"/>
    </source>
</evidence>
<dbReference type="PANTHER" id="PTHR35936">
    <property type="entry name" value="MEMBRANE-BOUND LYTIC MUREIN TRANSGLYCOSYLASE F"/>
    <property type="match status" value="1"/>
</dbReference>
<dbReference type="STRING" id="41997.RV16_GL000908"/>
<dbReference type="PROSITE" id="PS51257">
    <property type="entry name" value="PROKAR_LIPOPROTEIN"/>
    <property type="match status" value="1"/>
</dbReference>
<dbReference type="HOGENOM" id="CLU_019602_18_2_9"/>
<dbReference type="SUPFAM" id="SSF53850">
    <property type="entry name" value="Periplasmic binding protein-like II"/>
    <property type="match status" value="1"/>
</dbReference>
<dbReference type="AlphaFoldDB" id="S0J9U1"/>
<comment type="caution">
    <text evidence="4">The sequence shown here is derived from an EMBL/GenBank/DDBJ whole genome shotgun (WGS) entry which is preliminary data.</text>
</comment>
<feature type="chain" id="PRO_5039046147" description="Solute-binding protein family 3/N-terminal domain-containing protein" evidence="2">
    <location>
        <begin position="22"/>
        <end position="282"/>
    </location>
</feature>
<dbReference type="Pfam" id="PF00497">
    <property type="entry name" value="SBP_bac_3"/>
    <property type="match status" value="1"/>
</dbReference>
<keyword evidence="5" id="KW-1185">Reference proteome</keyword>
<evidence type="ECO:0000256" key="2">
    <source>
        <dbReference type="SAM" id="SignalP"/>
    </source>
</evidence>
<accession>S0J9U1</accession>
<dbReference type="Proteomes" id="UP000014136">
    <property type="component" value="Unassembled WGS sequence"/>
</dbReference>
<dbReference type="RefSeq" id="WP_016175372.1">
    <property type="nucleotide sequence ID" value="NZ_KE136389.1"/>
</dbReference>
<gene>
    <name evidence="4" type="ORF">OMQ_01579</name>
</gene>
<evidence type="ECO:0000313" key="4">
    <source>
        <dbReference type="EMBL" id="EOT29057.1"/>
    </source>
</evidence>
<name>S0J9U1_9ENTE</name>
<dbReference type="Gene3D" id="3.40.190.10">
    <property type="entry name" value="Periplasmic binding protein-like II"/>
    <property type="match status" value="2"/>
</dbReference>
<dbReference type="eggNOG" id="COG0834">
    <property type="taxonomic scope" value="Bacteria"/>
</dbReference>
<dbReference type="SMART" id="SM00062">
    <property type="entry name" value="PBPb"/>
    <property type="match status" value="1"/>
</dbReference>
<dbReference type="PATRIC" id="fig|1139996.3.peg.1566"/>
<evidence type="ECO:0000313" key="5">
    <source>
        <dbReference type="Proteomes" id="UP000014136"/>
    </source>
</evidence>
<dbReference type="InterPro" id="IPR001638">
    <property type="entry name" value="Solute-binding_3/MltF_N"/>
</dbReference>
<proteinExistence type="predicted"/>